<dbReference type="Proteomes" id="UP001485043">
    <property type="component" value="Unassembled WGS sequence"/>
</dbReference>
<feature type="transmembrane region" description="Helical" evidence="2">
    <location>
        <begin position="62"/>
        <end position="83"/>
    </location>
</feature>
<accession>A0AAW1SGY0</accession>
<dbReference type="SUPFAM" id="SSF52266">
    <property type="entry name" value="SGNH hydrolase"/>
    <property type="match status" value="1"/>
</dbReference>
<keyword evidence="2" id="KW-0812">Transmembrane</keyword>
<evidence type="ECO:0000259" key="3">
    <source>
        <dbReference type="Pfam" id="PF13472"/>
    </source>
</evidence>
<keyword evidence="2" id="KW-1133">Transmembrane helix</keyword>
<proteinExistence type="predicted"/>
<evidence type="ECO:0000256" key="2">
    <source>
        <dbReference type="SAM" id="Phobius"/>
    </source>
</evidence>
<comment type="caution">
    <text evidence="4">The sequence shown here is derived from an EMBL/GenBank/DDBJ whole genome shotgun (WGS) entry which is preliminary data.</text>
</comment>
<dbReference type="Gene3D" id="3.40.50.1110">
    <property type="entry name" value="SGNH hydrolase"/>
    <property type="match status" value="1"/>
</dbReference>
<dbReference type="InterPro" id="IPR036514">
    <property type="entry name" value="SGNH_hydro_sf"/>
</dbReference>
<name>A0AAW1SGY0_9CHLO</name>
<keyword evidence="5" id="KW-1185">Reference proteome</keyword>
<feature type="domain" description="SGNH hydrolase-type esterase" evidence="3">
    <location>
        <begin position="175"/>
        <end position="334"/>
    </location>
</feature>
<evidence type="ECO:0000256" key="1">
    <source>
        <dbReference type="SAM" id="MobiDB-lite"/>
    </source>
</evidence>
<dbReference type="EMBL" id="JALJOV010001627">
    <property type="protein sequence ID" value="KAK9845200.1"/>
    <property type="molecule type" value="Genomic_DNA"/>
</dbReference>
<gene>
    <name evidence="4" type="ORF">WJX84_002690</name>
</gene>
<keyword evidence="2" id="KW-0472">Membrane</keyword>
<feature type="region of interest" description="Disordered" evidence="1">
    <location>
        <begin position="1"/>
        <end position="58"/>
    </location>
</feature>
<evidence type="ECO:0000313" key="5">
    <source>
        <dbReference type="Proteomes" id="UP001485043"/>
    </source>
</evidence>
<evidence type="ECO:0000313" key="4">
    <source>
        <dbReference type="EMBL" id="KAK9845200.1"/>
    </source>
</evidence>
<reference evidence="4 5" key="1">
    <citation type="journal article" date="2024" name="Nat. Commun.">
        <title>Phylogenomics reveals the evolutionary origins of lichenization in chlorophyte algae.</title>
        <authorList>
            <person name="Puginier C."/>
            <person name="Libourel C."/>
            <person name="Otte J."/>
            <person name="Skaloud P."/>
            <person name="Haon M."/>
            <person name="Grisel S."/>
            <person name="Petersen M."/>
            <person name="Berrin J.G."/>
            <person name="Delaux P.M."/>
            <person name="Dal Grande F."/>
            <person name="Keller J."/>
        </authorList>
    </citation>
    <scope>NUCLEOTIDE SEQUENCE [LARGE SCALE GENOMIC DNA]</scope>
    <source>
        <strain evidence="4 5">SAG 2523</strain>
    </source>
</reference>
<dbReference type="Pfam" id="PF13472">
    <property type="entry name" value="Lipase_GDSL_2"/>
    <property type="match status" value="1"/>
</dbReference>
<dbReference type="AlphaFoldDB" id="A0AAW1SGY0"/>
<protein>
    <recommendedName>
        <fullName evidence="3">SGNH hydrolase-type esterase domain-containing protein</fullName>
    </recommendedName>
</protein>
<dbReference type="InterPro" id="IPR013830">
    <property type="entry name" value="SGNH_hydro"/>
</dbReference>
<sequence length="355" mass="38887">MNPRKQGSPDAQEEPLLYYEGTSRKRGGSNGSGSPTMVSCDEPACTQPEDHRAEAEEQQSPWAFVGQLSALLLMVLALLYMLAYSHSNSTFDYFEEEQQQQQVPDWARARLDSPGWVEQHDRFIAEINEAREDQGLQLLLYGDATFEMLRGSLDGELSDRAEEGPAIFSSHFSSWPSAAVFGMAGDSTKNLMWRLENGEAPVALSSQACVVLSGAADLTYASFKGEEHILPVANGTAKRLQHIADFLLSAAPEAHIVLVGLLPRGDHTLDVEEALHLPSRYSEGTEFVNAALEQYAAGQRQVSYLDCSQPFLAENGTIIRRDAMPDAQHPSAFGLSMLAACLQAGLQNIFPGHER</sequence>
<organism evidence="4 5">
    <name type="scientific">Apatococcus fuscideae</name>
    <dbReference type="NCBI Taxonomy" id="2026836"/>
    <lineage>
        <taxon>Eukaryota</taxon>
        <taxon>Viridiplantae</taxon>
        <taxon>Chlorophyta</taxon>
        <taxon>core chlorophytes</taxon>
        <taxon>Trebouxiophyceae</taxon>
        <taxon>Chlorellales</taxon>
        <taxon>Chlorellaceae</taxon>
        <taxon>Apatococcus</taxon>
    </lineage>
</organism>